<proteinExistence type="predicted"/>
<name>A0A6A1TP39_NEOGA</name>
<dbReference type="RefSeq" id="WP_151041677.1">
    <property type="nucleotide sequence ID" value="NZ_VZUL01000002.1"/>
</dbReference>
<dbReference type="AlphaFoldDB" id="A0A6A1TP39"/>
<evidence type="ECO:0000313" key="2">
    <source>
        <dbReference type="Proteomes" id="UP000386575"/>
    </source>
</evidence>
<organism evidence="1 2">
    <name type="scientific">Neorhizobium galegae</name>
    <name type="common">Rhizobium galegae</name>
    <dbReference type="NCBI Taxonomy" id="399"/>
    <lineage>
        <taxon>Bacteria</taxon>
        <taxon>Pseudomonadati</taxon>
        <taxon>Pseudomonadota</taxon>
        <taxon>Alphaproteobacteria</taxon>
        <taxon>Hyphomicrobiales</taxon>
        <taxon>Rhizobiaceae</taxon>
        <taxon>Rhizobium/Agrobacterium group</taxon>
        <taxon>Neorhizobium</taxon>
    </lineage>
</organism>
<comment type="caution">
    <text evidence="1">The sequence shown here is derived from an EMBL/GenBank/DDBJ whole genome shotgun (WGS) entry which is preliminary data.</text>
</comment>
<reference evidence="1 2" key="1">
    <citation type="submission" date="2019-09" db="EMBL/GenBank/DDBJ databases">
        <title>Genome sequencing of Ng87 strain.</title>
        <authorList>
            <person name="Karasev E.S."/>
            <person name="Andronov E."/>
        </authorList>
    </citation>
    <scope>NUCLEOTIDE SEQUENCE [LARGE SCALE GENOMIC DNA]</scope>
    <source>
        <strain evidence="1 2">Ng87</strain>
    </source>
</reference>
<protein>
    <submittedName>
        <fullName evidence="1">Uncharacterized protein</fullName>
    </submittedName>
</protein>
<accession>A0A6A1TP39</accession>
<gene>
    <name evidence="1" type="ORF">F4V91_06755</name>
</gene>
<dbReference type="EMBL" id="VZUL01000002">
    <property type="protein sequence ID" value="KAB1086158.1"/>
    <property type="molecule type" value="Genomic_DNA"/>
</dbReference>
<dbReference type="Proteomes" id="UP000386575">
    <property type="component" value="Unassembled WGS sequence"/>
</dbReference>
<evidence type="ECO:0000313" key="1">
    <source>
        <dbReference type="EMBL" id="KAB1086158.1"/>
    </source>
</evidence>
<sequence length="252" mass="29687">MVGERVLFYLWSGQRSRIIEELKFYVDEADNRLLSRFDAMSEEAEAHAREVYESMGRFYDPERHDPGDFAESAHDSGIRYYGLLDDLRKRTILSVLAGMYVEYEKQLREFLVDELEKSLRIDKLKPKLWRQEISKIYDFLDACGWSIRTQPSFANLDACRLIVNVYKHGAGPSFDELKDKYPEYLRSVFPREEQEDFLKYADHNDLTVTREDIGIFHQAFKAFWEAVPENTYFSQAENVPEWVVKALQPTPP</sequence>